<proteinExistence type="predicted"/>
<reference evidence="1 2" key="1">
    <citation type="submission" date="2024-04" db="EMBL/GenBank/DDBJ databases">
        <title>Draft genome sequence of Pseudoxanthomonas putridarboris WD12.</title>
        <authorList>
            <person name="Oh J."/>
        </authorList>
    </citation>
    <scope>NUCLEOTIDE SEQUENCE [LARGE SCALE GENOMIC DNA]</scope>
    <source>
        <strain evidence="1 2">WD12</strain>
    </source>
</reference>
<accession>A0ABU9J541</accession>
<comment type="caution">
    <text evidence="1">The sequence shown here is derived from an EMBL/GenBank/DDBJ whole genome shotgun (WGS) entry which is preliminary data.</text>
</comment>
<evidence type="ECO:0000313" key="1">
    <source>
        <dbReference type="EMBL" id="MEL1266382.1"/>
    </source>
</evidence>
<dbReference type="EMBL" id="JBBWWT010000017">
    <property type="protein sequence ID" value="MEL1266382.1"/>
    <property type="molecule type" value="Genomic_DNA"/>
</dbReference>
<gene>
    <name evidence="1" type="ORF">AAD027_18685</name>
</gene>
<keyword evidence="2" id="KW-1185">Reference proteome</keyword>
<protein>
    <submittedName>
        <fullName evidence="1">Uncharacterized protein</fullName>
    </submittedName>
</protein>
<sequence>MNPFDIPDDPAELHPRRKRQAALLYHFASLDYLKGLLPKIDELIQFADELVERRQPLDSLMMSKRWGARDTSANWGTYAFPALVDFKESTLWAIQQRAVERYGITGANQCARMLGEYSMQWTTPEQEAEFEERAEAVFGYAYRIDDVMERPATSNDGTFDSVWSDNKSQFPKLPRFRVRTDIEGETGRVPPRTGVYVPQDDPYGALQFGWTGHSTDHVDGSPYYGGKLDEVRTFNALGLEAAQAAGQGRMWLWGDGPGLLRFVQQPKYREVLRDVDGSEITDEGGAIAAVAGAAFVACPCKWYFVEMLNDEFEDTNEPPEEVTAQLLPGMRAVTGTPCPYPGVWECDELPVGPQTVAYGVPMPAVQGKTVTWRLVKAVQ</sequence>
<organism evidence="1 2">
    <name type="scientific">Pseudoxanthomonas putridarboris</name>
    <dbReference type="NCBI Taxonomy" id="752605"/>
    <lineage>
        <taxon>Bacteria</taxon>
        <taxon>Pseudomonadati</taxon>
        <taxon>Pseudomonadota</taxon>
        <taxon>Gammaproteobacteria</taxon>
        <taxon>Lysobacterales</taxon>
        <taxon>Lysobacteraceae</taxon>
        <taxon>Pseudoxanthomonas</taxon>
    </lineage>
</organism>
<dbReference type="Proteomes" id="UP001459204">
    <property type="component" value="Unassembled WGS sequence"/>
</dbReference>
<evidence type="ECO:0000313" key="2">
    <source>
        <dbReference type="Proteomes" id="UP001459204"/>
    </source>
</evidence>
<name>A0ABU9J541_9GAMM</name>
<dbReference type="RefSeq" id="WP_341727554.1">
    <property type="nucleotide sequence ID" value="NZ_JBBWWT010000017.1"/>
</dbReference>